<dbReference type="KEGG" id="dae:Dtox_1970"/>
<dbReference type="AlphaFoldDB" id="C8VYC5"/>
<dbReference type="PANTHER" id="PTHR37299:SF1">
    <property type="entry name" value="STAGE 0 SPORULATION PROTEIN A HOMOLOG"/>
    <property type="match status" value="1"/>
</dbReference>
<dbReference type="RefSeq" id="WP_015757511.1">
    <property type="nucleotide sequence ID" value="NC_013216.1"/>
</dbReference>
<sequence length="121" mass="14247">MNSPETQNIEFFNDIICFRIGCEKIFISKDEIIMFSTNGRKVDVHTPSCRFTVNITLNEIQKKLDDTIFFRSHQSYLVNIKMVKKIFSKGETRCIEFRLISETAQISKGNERKLFEMVRII</sequence>
<dbReference type="EMBL" id="CP001720">
    <property type="protein sequence ID" value="ACV62806.1"/>
    <property type="molecule type" value="Genomic_DNA"/>
</dbReference>
<dbReference type="HOGENOM" id="CLU_2034266_0_0_9"/>
<reference evidence="2 3" key="1">
    <citation type="journal article" date="2009" name="Stand. Genomic Sci.">
        <title>Complete genome sequence of Desulfotomaculum acetoxidans type strain (5575).</title>
        <authorList>
            <person name="Spring S."/>
            <person name="Lapidus A."/>
            <person name="Schroder M."/>
            <person name="Gleim D."/>
            <person name="Sims D."/>
            <person name="Meincke L."/>
            <person name="Glavina Del Rio T."/>
            <person name="Tice H."/>
            <person name="Copeland A."/>
            <person name="Cheng J.F."/>
            <person name="Lucas S."/>
            <person name="Chen F."/>
            <person name="Nolan M."/>
            <person name="Bruce D."/>
            <person name="Goodwin L."/>
            <person name="Pitluck S."/>
            <person name="Ivanova N."/>
            <person name="Mavromatis K."/>
            <person name="Mikhailova N."/>
            <person name="Pati A."/>
            <person name="Chen A."/>
            <person name="Palaniappan K."/>
            <person name="Land M."/>
            <person name="Hauser L."/>
            <person name="Chang Y.J."/>
            <person name="Jeffries C.D."/>
            <person name="Chain P."/>
            <person name="Saunders E."/>
            <person name="Brettin T."/>
            <person name="Detter J.C."/>
            <person name="Goker M."/>
            <person name="Bristow J."/>
            <person name="Eisen J.A."/>
            <person name="Markowitz V."/>
            <person name="Hugenholtz P."/>
            <person name="Kyrpides N.C."/>
            <person name="Klenk H.P."/>
            <person name="Han C."/>
        </authorList>
    </citation>
    <scope>NUCLEOTIDE SEQUENCE [LARGE SCALE GENOMIC DNA]</scope>
    <source>
        <strain evidence="3">ATCC 49208 / DSM 771 / VKM B-1644</strain>
    </source>
</reference>
<evidence type="ECO:0000313" key="3">
    <source>
        <dbReference type="Proteomes" id="UP000002217"/>
    </source>
</evidence>
<dbReference type="Pfam" id="PF04397">
    <property type="entry name" value="LytTR"/>
    <property type="match status" value="1"/>
</dbReference>
<organism evidence="2 3">
    <name type="scientific">Desulfofarcimen acetoxidans (strain ATCC 49208 / DSM 771 / KCTC 5769 / VKM B-1644 / 5575)</name>
    <name type="common">Desulfotomaculum acetoxidans</name>
    <dbReference type="NCBI Taxonomy" id="485916"/>
    <lineage>
        <taxon>Bacteria</taxon>
        <taxon>Bacillati</taxon>
        <taxon>Bacillota</taxon>
        <taxon>Clostridia</taxon>
        <taxon>Eubacteriales</taxon>
        <taxon>Peptococcaceae</taxon>
        <taxon>Desulfofarcimen</taxon>
    </lineage>
</organism>
<dbReference type="Gene3D" id="2.40.50.1020">
    <property type="entry name" value="LytTr DNA-binding domain"/>
    <property type="match status" value="1"/>
</dbReference>
<name>C8VYC5_DESAS</name>
<dbReference type="PROSITE" id="PS50930">
    <property type="entry name" value="HTH_LYTTR"/>
    <property type="match status" value="1"/>
</dbReference>
<dbReference type="InterPro" id="IPR007492">
    <property type="entry name" value="LytTR_DNA-bd_dom"/>
</dbReference>
<dbReference type="Proteomes" id="UP000002217">
    <property type="component" value="Chromosome"/>
</dbReference>
<dbReference type="PANTHER" id="PTHR37299">
    <property type="entry name" value="TRANSCRIPTIONAL REGULATOR-RELATED"/>
    <property type="match status" value="1"/>
</dbReference>
<feature type="domain" description="HTH LytTR-type" evidence="1">
    <location>
        <begin position="16"/>
        <end position="120"/>
    </location>
</feature>
<evidence type="ECO:0000259" key="1">
    <source>
        <dbReference type="PROSITE" id="PS50930"/>
    </source>
</evidence>
<dbReference type="SMART" id="SM00850">
    <property type="entry name" value="LytTR"/>
    <property type="match status" value="1"/>
</dbReference>
<proteinExistence type="predicted"/>
<keyword evidence="3" id="KW-1185">Reference proteome</keyword>
<dbReference type="InterPro" id="IPR046947">
    <property type="entry name" value="LytR-like"/>
</dbReference>
<dbReference type="OrthoDB" id="9809318at2"/>
<dbReference type="GO" id="GO:0003677">
    <property type="term" value="F:DNA binding"/>
    <property type="evidence" value="ECO:0007669"/>
    <property type="project" value="InterPro"/>
</dbReference>
<evidence type="ECO:0000313" key="2">
    <source>
        <dbReference type="EMBL" id="ACV62806.1"/>
    </source>
</evidence>
<accession>C8VYC5</accession>
<protein>
    <submittedName>
        <fullName evidence="2">Response regulator receiver protein</fullName>
    </submittedName>
</protein>
<dbReference type="GO" id="GO:0000156">
    <property type="term" value="F:phosphorelay response regulator activity"/>
    <property type="evidence" value="ECO:0007669"/>
    <property type="project" value="InterPro"/>
</dbReference>
<gene>
    <name evidence="2" type="ordered locus">Dtox_1970</name>
</gene>